<dbReference type="Proteomes" id="UP001165962">
    <property type="component" value="Unassembled WGS sequence"/>
</dbReference>
<evidence type="ECO:0000313" key="2">
    <source>
        <dbReference type="EMBL" id="NHN31139.1"/>
    </source>
</evidence>
<evidence type="ECO:0000256" key="1">
    <source>
        <dbReference type="SAM" id="MobiDB-lite"/>
    </source>
</evidence>
<evidence type="ECO:0000313" key="3">
    <source>
        <dbReference type="Proteomes" id="UP001165962"/>
    </source>
</evidence>
<dbReference type="NCBIfam" id="TIGR01630">
    <property type="entry name" value="psiM2_ORF9"/>
    <property type="match status" value="1"/>
</dbReference>
<proteinExistence type="predicted"/>
<dbReference type="RefSeq" id="WP_166151792.1">
    <property type="nucleotide sequence ID" value="NZ_JAAOIW010000005.1"/>
</dbReference>
<comment type="caution">
    <text evidence="2">The sequence shown here is derived from an EMBL/GenBank/DDBJ whole genome shotgun (WGS) entry which is preliminary data.</text>
</comment>
<organism evidence="2 3">
    <name type="scientific">Paenibacillus agricola</name>
    <dbReference type="NCBI Taxonomy" id="2716264"/>
    <lineage>
        <taxon>Bacteria</taxon>
        <taxon>Bacillati</taxon>
        <taxon>Bacillota</taxon>
        <taxon>Bacilli</taxon>
        <taxon>Bacillales</taxon>
        <taxon>Paenibacillaceae</taxon>
        <taxon>Paenibacillus</taxon>
    </lineage>
</organism>
<gene>
    <name evidence="2" type="primary">terL</name>
    <name evidence="2" type="ORF">G9U52_14970</name>
</gene>
<feature type="region of interest" description="Disordered" evidence="1">
    <location>
        <begin position="216"/>
        <end position="249"/>
    </location>
</feature>
<reference evidence="2" key="1">
    <citation type="submission" date="2020-03" db="EMBL/GenBank/DDBJ databases">
        <title>Draft sequencing of Paenibacilllus sp. S3N08.</title>
        <authorList>
            <person name="Kim D.-U."/>
        </authorList>
    </citation>
    <scope>NUCLEOTIDE SEQUENCE</scope>
    <source>
        <strain evidence="2">S3N08</strain>
    </source>
</reference>
<dbReference type="InterPro" id="IPR027417">
    <property type="entry name" value="P-loop_NTPase"/>
</dbReference>
<protein>
    <submittedName>
        <fullName evidence="2">Phage terminase large subunit</fullName>
    </submittedName>
</protein>
<accession>A0ABX0J4B6</accession>
<keyword evidence="3" id="KW-1185">Reference proteome</keyword>
<dbReference type="Gene3D" id="3.40.50.300">
    <property type="entry name" value="P-loop containing nucleotide triphosphate hydrolases"/>
    <property type="match status" value="1"/>
</dbReference>
<dbReference type="EMBL" id="JAAOIW010000005">
    <property type="protein sequence ID" value="NHN31139.1"/>
    <property type="molecule type" value="Genomic_DNA"/>
</dbReference>
<name>A0ABX0J4B6_9BACL</name>
<dbReference type="InterPro" id="IPR006517">
    <property type="entry name" value="Phage_terminase_lsu-like_C"/>
</dbReference>
<sequence length="585" mass="67312">MAYVNETWLDRPARAERIALVTERARKLKTLYDAGKAAEYHVDTLRADMAELKRLKRIHRAEVDVAYFTYEYASDGANEDNEDNVIRHGEDGTQHDGLEDIAPIHREFFDLCDYVDHTERNARLAIAAARGHSKSGMFSNAFPLHQIAYRKRKYVLVISETDGLAKKLIGWVNKQLKFNEKLRADFGPLLNEKNTQNERDNEESYITASNALVEASSSGKQLRGKRHGSRRPDLVIVDDPSSTNNEGTKEAREKLVHWFNSVVVPIGTKATAIILVGTMVSATGLLNHVLKRKDFKSSFHGALVSEPDNPKLWDEYLEIYGRTDDLAEADAFYEANKDALEAGIKLAWPWRWTYRALMHEKFNMGTRAYNSEFRNLAFSEDEQFFFPENFGYYRLFYSQGEKYIQYEDMRIPVKDLTISGAWDIALGKNARSCYNAVLTVGRYEKTGHIFVLDEYASKEQPHVYIDLIVGKIAEWRHNVFSVETINAQHEFYRQLQEALRKKGGTNRTRLNDIKSHKSGKEERMESLEPYCHNKTLVFNRSHTMLIDQMSQYPHGDYVDSIDALQLAVENVAKAKKVLRNKPSWL</sequence>